<comment type="caution">
    <text evidence="2">The sequence shown here is derived from an EMBL/GenBank/DDBJ whole genome shotgun (WGS) entry which is preliminary data.</text>
</comment>
<proteinExistence type="predicted"/>
<organism evidence="2 3">
    <name type="scientific">Saccharopolyspora ipomoeae</name>
    <dbReference type="NCBI Taxonomy" id="3042027"/>
    <lineage>
        <taxon>Bacteria</taxon>
        <taxon>Bacillati</taxon>
        <taxon>Actinomycetota</taxon>
        <taxon>Actinomycetes</taxon>
        <taxon>Pseudonocardiales</taxon>
        <taxon>Pseudonocardiaceae</taxon>
        <taxon>Saccharopolyspora</taxon>
    </lineage>
</organism>
<evidence type="ECO:0000313" key="3">
    <source>
        <dbReference type="Proteomes" id="UP001237595"/>
    </source>
</evidence>
<feature type="region of interest" description="Disordered" evidence="1">
    <location>
        <begin position="1"/>
        <end position="61"/>
    </location>
</feature>
<feature type="compositionally biased region" description="Basic and acidic residues" evidence="1">
    <location>
        <begin position="28"/>
        <end position="50"/>
    </location>
</feature>
<reference evidence="2 3" key="1">
    <citation type="submission" date="2023-04" db="EMBL/GenBank/DDBJ databases">
        <title>Draft genome sequence of Saccharopolyspora sp. TS4A08 isolated from sweet potato rhizospheric soil.</title>
        <authorList>
            <person name="Suksaard P."/>
            <person name="Duangmal K."/>
        </authorList>
    </citation>
    <scope>NUCLEOTIDE SEQUENCE [LARGE SCALE GENOMIC DNA]</scope>
    <source>
        <strain evidence="2 3">TS4A08</strain>
    </source>
</reference>
<evidence type="ECO:0000256" key="1">
    <source>
        <dbReference type="SAM" id="MobiDB-lite"/>
    </source>
</evidence>
<evidence type="ECO:0000313" key="2">
    <source>
        <dbReference type="EMBL" id="MDI2032427.1"/>
    </source>
</evidence>
<dbReference type="Proteomes" id="UP001237595">
    <property type="component" value="Unassembled WGS sequence"/>
</dbReference>
<keyword evidence="3" id="KW-1185">Reference proteome</keyword>
<gene>
    <name evidence="2" type="ORF">QFW96_27655</name>
</gene>
<dbReference type="EMBL" id="JASAOF010000029">
    <property type="protein sequence ID" value="MDI2032427.1"/>
    <property type="molecule type" value="Genomic_DNA"/>
</dbReference>
<name>A0ABT6PWQ1_9PSEU</name>
<sequence length="61" mass="6913">MNVSTPVRPENRSERNAPPVAPVAFREPVSDRTAPEPRRPRVHQDEETLRPLRTPFTPDAA</sequence>
<protein>
    <submittedName>
        <fullName evidence="2">Uncharacterized protein</fullName>
    </submittedName>
</protein>
<accession>A0ABT6PWQ1</accession>
<dbReference type="RefSeq" id="WP_281458680.1">
    <property type="nucleotide sequence ID" value="NZ_JASAOF010000029.1"/>
</dbReference>